<dbReference type="RefSeq" id="WP_114512049.1">
    <property type="nucleotide sequence ID" value="NZ_QPMK01000014.1"/>
</dbReference>
<evidence type="ECO:0000313" key="3">
    <source>
        <dbReference type="EMBL" id="RDD65230.1"/>
    </source>
</evidence>
<accession>A0A369TJ13</accession>
<name>A0A369TJ13_9RHOB</name>
<feature type="region of interest" description="Disordered" evidence="1">
    <location>
        <begin position="173"/>
        <end position="197"/>
    </location>
</feature>
<keyword evidence="2" id="KW-0732">Signal</keyword>
<evidence type="ECO:0008006" key="5">
    <source>
        <dbReference type="Google" id="ProtNLM"/>
    </source>
</evidence>
<protein>
    <recommendedName>
        <fullName evidence="5">DUF1311 domain-containing protein</fullName>
    </recommendedName>
</protein>
<keyword evidence="4" id="KW-1185">Reference proteome</keyword>
<feature type="chain" id="PRO_5016811076" description="DUF1311 domain-containing protein" evidence="2">
    <location>
        <begin position="22"/>
        <end position="197"/>
    </location>
</feature>
<comment type="caution">
    <text evidence="3">The sequence shown here is derived from an EMBL/GenBank/DDBJ whole genome shotgun (WGS) entry which is preliminary data.</text>
</comment>
<gene>
    <name evidence="3" type="ORF">DU478_16365</name>
</gene>
<feature type="signal peptide" evidence="2">
    <location>
        <begin position="1"/>
        <end position="21"/>
    </location>
</feature>
<sequence length="197" mass="21623">MRGVRTILGTMLSLVALQAEAQSNPALDFDRCMDRETARFERALRRAHALPDPDFFDISGVTGVEFCGTVGIVKCDNSDAPLPCQRALRTDQDVMTAQVLSSVPPPNEIPGRGEDLSDAFYRRAWELARGRSAGPDCIGAPKVMEVWCEARESNRRLQLAVLTWQAARFLGAAPEATEAGWADPPSPTRPRAREAEK</sequence>
<evidence type="ECO:0000313" key="4">
    <source>
        <dbReference type="Proteomes" id="UP000253977"/>
    </source>
</evidence>
<dbReference type="EMBL" id="QPMK01000014">
    <property type="protein sequence ID" value="RDD65230.1"/>
    <property type="molecule type" value="Genomic_DNA"/>
</dbReference>
<dbReference type="AlphaFoldDB" id="A0A369TJ13"/>
<evidence type="ECO:0000256" key="1">
    <source>
        <dbReference type="SAM" id="MobiDB-lite"/>
    </source>
</evidence>
<evidence type="ECO:0000256" key="2">
    <source>
        <dbReference type="SAM" id="SignalP"/>
    </source>
</evidence>
<organism evidence="3 4">
    <name type="scientific">Thalassococcus profundi</name>
    <dbReference type="NCBI Taxonomy" id="2282382"/>
    <lineage>
        <taxon>Bacteria</taxon>
        <taxon>Pseudomonadati</taxon>
        <taxon>Pseudomonadota</taxon>
        <taxon>Alphaproteobacteria</taxon>
        <taxon>Rhodobacterales</taxon>
        <taxon>Roseobacteraceae</taxon>
        <taxon>Thalassococcus</taxon>
    </lineage>
</organism>
<reference evidence="3 4" key="1">
    <citation type="submission" date="2018-07" db="EMBL/GenBank/DDBJ databases">
        <title>Thalassococcus profundi sp. nov., a marine bacterium isolated from deep seawater of Okinawa Trough.</title>
        <authorList>
            <person name="Yu M."/>
        </authorList>
    </citation>
    <scope>NUCLEOTIDE SEQUENCE [LARGE SCALE GENOMIC DNA]</scope>
    <source>
        <strain evidence="3 4">WRAS1</strain>
    </source>
</reference>
<proteinExistence type="predicted"/>
<dbReference type="Proteomes" id="UP000253977">
    <property type="component" value="Unassembled WGS sequence"/>
</dbReference>
<dbReference type="OrthoDB" id="7740267at2"/>